<proteinExistence type="predicted"/>
<accession>D6LIN8</accession>
<organism evidence="1 2">
    <name type="scientific">Fusobacterium periodonticum 1_1_41FAA</name>
    <dbReference type="NCBI Taxonomy" id="469621"/>
    <lineage>
        <taxon>Bacteria</taxon>
        <taxon>Fusobacteriati</taxon>
        <taxon>Fusobacteriota</taxon>
        <taxon>Fusobacteriia</taxon>
        <taxon>Fusobacteriales</taxon>
        <taxon>Fusobacteriaceae</taxon>
        <taxon>Fusobacterium</taxon>
    </lineage>
</organism>
<evidence type="ECO:0000313" key="1">
    <source>
        <dbReference type="EMBL" id="EFG28264.2"/>
    </source>
</evidence>
<protein>
    <submittedName>
        <fullName evidence="1">ABC transporter substrate-binding protein</fullName>
    </submittedName>
</protein>
<evidence type="ECO:0000313" key="2">
    <source>
        <dbReference type="Proteomes" id="UP000003964"/>
    </source>
</evidence>
<gene>
    <name evidence="1" type="ORF">HMPREF0400_01603</name>
</gene>
<dbReference type="EMBL" id="GG770383">
    <property type="protein sequence ID" value="EFG28264.2"/>
    <property type="molecule type" value="Genomic_DNA"/>
</dbReference>
<reference evidence="1 2" key="1">
    <citation type="submission" date="2010-03" db="EMBL/GenBank/DDBJ databases">
        <title>The Genome Sequence of Fusobacterium sp. 1_1_41FAA.</title>
        <authorList>
            <consortium name="The Broad Institute Genome Sequencing Platform"/>
            <person name="Ward D."/>
            <person name="Earl A."/>
            <person name="Feldgarden M."/>
            <person name="Gevers D."/>
            <person name="Young S.K."/>
            <person name="Zeng Q."/>
            <person name="Koehrsen M."/>
            <person name="Alvarado L."/>
            <person name="Berlin A."/>
            <person name="Borenstein D."/>
            <person name="Chapman S."/>
            <person name="Chen Z."/>
            <person name="Engels R."/>
            <person name="Freedman E."/>
            <person name="Gellesch M."/>
            <person name="Goldberg J."/>
            <person name="Griggs A."/>
            <person name="Gujja S."/>
            <person name="Heilman E."/>
            <person name="Heiman D."/>
            <person name="Hepburn T."/>
            <person name="Howarth C."/>
            <person name="Jen D."/>
            <person name="Larson L."/>
            <person name="Mehta T."/>
            <person name="Park D."/>
            <person name="Pearson M."/>
            <person name="Richards J."/>
            <person name="Roberts A."/>
            <person name="Saif S."/>
            <person name="Shea T."/>
            <person name="Shenoy N."/>
            <person name="Sisk P."/>
            <person name="Stolte C."/>
            <person name="Sykes S."/>
            <person name="Walk T."/>
            <person name="White J."/>
            <person name="Yandava C."/>
            <person name="Strauss J.C."/>
            <person name="Ambrose C.E."/>
            <person name="Allen-Vercoe E."/>
            <person name="Haas B."/>
            <person name="Henn M.R."/>
            <person name="Nusbaum C."/>
            <person name="Birren B."/>
        </authorList>
    </citation>
    <scope>NUCLEOTIDE SEQUENCE [LARGE SCALE GENOMIC DNA]</scope>
    <source>
        <strain evidence="1 2">1_1_41FAA</strain>
    </source>
</reference>
<dbReference type="AlphaFoldDB" id="D6LIN8"/>
<dbReference type="Proteomes" id="UP000003964">
    <property type="component" value="Unassembled WGS sequence"/>
</dbReference>
<sequence>MKEMKKVLLNLVLVFSVFCLLGCGGKKEVDLVKIEKKFTEENFFKQTGINYLFGKDGDGHYISFSKVYNNSSYDTEVVTFKIFKDEVYEINIHTSCPNKEGFDRAYYPEYQVVKDRLDGIFSIIKTGINDEELIKTLEVVVEELKMNPSKKTGPDGDYYSDKKNYETSKFTIETDNLLNSKFIYITSKEIPKI</sequence>
<name>D6LIN8_9FUSO</name>